<dbReference type="SUPFAM" id="SSF55785">
    <property type="entry name" value="PYP-like sensor domain (PAS domain)"/>
    <property type="match status" value="2"/>
</dbReference>
<dbReference type="SUPFAM" id="SSF55073">
    <property type="entry name" value="Nucleotide cyclase"/>
    <property type="match status" value="1"/>
</dbReference>
<dbReference type="NCBIfam" id="TIGR00254">
    <property type="entry name" value="GGDEF"/>
    <property type="match status" value="1"/>
</dbReference>
<dbReference type="CDD" id="cd01949">
    <property type="entry name" value="GGDEF"/>
    <property type="match status" value="1"/>
</dbReference>
<dbReference type="InterPro" id="IPR035919">
    <property type="entry name" value="EAL_sf"/>
</dbReference>
<dbReference type="Gene3D" id="3.30.450.20">
    <property type="entry name" value="PAS domain"/>
    <property type="match status" value="2"/>
</dbReference>
<dbReference type="Proteomes" id="UP000269301">
    <property type="component" value="Unassembled WGS sequence"/>
</dbReference>
<dbReference type="CDD" id="cd00130">
    <property type="entry name" value="PAS"/>
    <property type="match status" value="2"/>
</dbReference>
<dbReference type="Pfam" id="PF00563">
    <property type="entry name" value="EAL"/>
    <property type="match status" value="1"/>
</dbReference>
<dbReference type="PANTHER" id="PTHR44757:SF2">
    <property type="entry name" value="BIOFILM ARCHITECTURE MAINTENANCE PROTEIN MBAA"/>
    <property type="match status" value="1"/>
</dbReference>
<dbReference type="EMBL" id="RBZP01000022">
    <property type="protein sequence ID" value="RKQ29649.1"/>
    <property type="molecule type" value="Genomic_DNA"/>
</dbReference>
<keyword evidence="5" id="KW-1185">Reference proteome</keyword>
<feature type="domain" description="PAS" evidence="1">
    <location>
        <begin position="138"/>
        <end position="207"/>
    </location>
</feature>
<dbReference type="Gene3D" id="3.20.20.450">
    <property type="entry name" value="EAL domain"/>
    <property type="match status" value="1"/>
</dbReference>
<dbReference type="SMART" id="SM00267">
    <property type="entry name" value="GGDEF"/>
    <property type="match status" value="1"/>
</dbReference>
<evidence type="ECO:0000313" key="4">
    <source>
        <dbReference type="EMBL" id="RKQ29649.1"/>
    </source>
</evidence>
<dbReference type="Gene3D" id="3.30.70.270">
    <property type="match status" value="1"/>
</dbReference>
<feature type="domain" description="GGDEF" evidence="3">
    <location>
        <begin position="295"/>
        <end position="428"/>
    </location>
</feature>
<dbReference type="PANTHER" id="PTHR44757">
    <property type="entry name" value="DIGUANYLATE CYCLASE DGCP"/>
    <property type="match status" value="1"/>
</dbReference>
<comment type="caution">
    <text evidence="4">The sequence shown here is derived from an EMBL/GenBank/DDBJ whole genome shotgun (WGS) entry which is preliminary data.</text>
</comment>
<dbReference type="InterPro" id="IPR013655">
    <property type="entry name" value="PAS_fold_3"/>
</dbReference>
<dbReference type="NCBIfam" id="TIGR00229">
    <property type="entry name" value="sensory_box"/>
    <property type="match status" value="2"/>
</dbReference>
<dbReference type="InterPro" id="IPR043128">
    <property type="entry name" value="Rev_trsase/Diguanyl_cyclase"/>
</dbReference>
<protein>
    <submittedName>
        <fullName evidence="4">Bifunctional diguanylate cyclase/phosphodiesterase</fullName>
    </submittedName>
</protein>
<feature type="domain" description="EAL" evidence="2">
    <location>
        <begin position="437"/>
        <end position="687"/>
    </location>
</feature>
<dbReference type="Pfam" id="PF08447">
    <property type="entry name" value="PAS_3"/>
    <property type="match status" value="2"/>
</dbReference>
<dbReference type="InterPro" id="IPR029787">
    <property type="entry name" value="Nucleotide_cyclase"/>
</dbReference>
<dbReference type="SMART" id="SM00086">
    <property type="entry name" value="PAC"/>
    <property type="match status" value="2"/>
</dbReference>
<dbReference type="InterPro" id="IPR001633">
    <property type="entry name" value="EAL_dom"/>
</dbReference>
<reference evidence="4 5" key="1">
    <citation type="journal article" date="2016" name="Int. J. Syst. Evol. Microbiol.">
        <title>Oceanobacillus halophilus sp. nov., a novel moderately halophilic bacterium from a hypersaline lake.</title>
        <authorList>
            <person name="Amoozegar M.A."/>
            <person name="Bagheri M."/>
            <person name="Makhdoumi A."/>
            <person name="Nikou M.M."/>
            <person name="Fazeli S.A.S."/>
            <person name="Schumann P."/>
            <person name="Sproer C."/>
            <person name="Sanchez-Porro C."/>
            <person name="Ventosa A."/>
        </authorList>
    </citation>
    <scope>NUCLEOTIDE SEQUENCE [LARGE SCALE GENOMIC DNA]</scope>
    <source>
        <strain evidence="4 5">DSM 23996</strain>
    </source>
</reference>
<dbReference type="SUPFAM" id="SSF141868">
    <property type="entry name" value="EAL domain-like"/>
    <property type="match status" value="1"/>
</dbReference>
<dbReference type="Pfam" id="PF00990">
    <property type="entry name" value="GGDEF"/>
    <property type="match status" value="1"/>
</dbReference>
<evidence type="ECO:0000259" key="3">
    <source>
        <dbReference type="PROSITE" id="PS50887"/>
    </source>
</evidence>
<proteinExistence type="predicted"/>
<dbReference type="PROSITE" id="PS50112">
    <property type="entry name" value="PAS"/>
    <property type="match status" value="2"/>
</dbReference>
<dbReference type="FunFam" id="3.30.70.270:FF:000001">
    <property type="entry name" value="Diguanylate cyclase domain protein"/>
    <property type="match status" value="1"/>
</dbReference>
<dbReference type="RefSeq" id="WP_121205803.1">
    <property type="nucleotide sequence ID" value="NZ_RBZP01000022.1"/>
</dbReference>
<dbReference type="AlphaFoldDB" id="A0A494ZTT7"/>
<dbReference type="InterPro" id="IPR052155">
    <property type="entry name" value="Biofilm_reg_signaling"/>
</dbReference>
<dbReference type="OrthoDB" id="9759607at2"/>
<dbReference type="CDD" id="cd01948">
    <property type="entry name" value="EAL"/>
    <property type="match status" value="1"/>
</dbReference>
<dbReference type="SMART" id="SM00091">
    <property type="entry name" value="PAS"/>
    <property type="match status" value="2"/>
</dbReference>
<accession>A0A494ZTT7</accession>
<dbReference type="InterPro" id="IPR000160">
    <property type="entry name" value="GGDEF_dom"/>
</dbReference>
<dbReference type="InterPro" id="IPR000014">
    <property type="entry name" value="PAS"/>
</dbReference>
<evidence type="ECO:0000259" key="2">
    <source>
        <dbReference type="PROSITE" id="PS50883"/>
    </source>
</evidence>
<name>A0A494ZTT7_9BACI</name>
<dbReference type="PROSITE" id="PS50883">
    <property type="entry name" value="EAL"/>
    <property type="match status" value="1"/>
</dbReference>
<dbReference type="FunFam" id="3.20.20.450:FF:000001">
    <property type="entry name" value="Cyclic di-GMP phosphodiesterase yahA"/>
    <property type="match status" value="1"/>
</dbReference>
<dbReference type="SMART" id="SM00052">
    <property type="entry name" value="EAL"/>
    <property type="match status" value="1"/>
</dbReference>
<dbReference type="InterPro" id="IPR035965">
    <property type="entry name" value="PAS-like_dom_sf"/>
</dbReference>
<organism evidence="4 5">
    <name type="scientific">Oceanobacillus halophilus</name>
    <dbReference type="NCBI Taxonomy" id="930130"/>
    <lineage>
        <taxon>Bacteria</taxon>
        <taxon>Bacillati</taxon>
        <taxon>Bacillota</taxon>
        <taxon>Bacilli</taxon>
        <taxon>Bacillales</taxon>
        <taxon>Bacillaceae</taxon>
        <taxon>Oceanobacillus</taxon>
    </lineage>
</organism>
<evidence type="ECO:0000313" key="5">
    <source>
        <dbReference type="Proteomes" id="UP000269301"/>
    </source>
</evidence>
<sequence length="687" mass="79349">MNENKKLKHYLEADNRFYNKLLNSHTDTIYILDTTGKIIYCNEGFSDTTGYKREELINEKIFRILHPEDKSKVKDFLHDTLNEKITRREFKIVHSTGKIKNIFADAVPISVDDENLGIFVIGKDITQYMQWFEQKENQDKKFRYLIKKSSDIISIINSSGNIVYFSSSLETVLGYQSHEMSGDLYQLIHPDDKELISKEFQYLLTKGTNDSLIVEFRLKHKNGEWRYFQAVATNLITDPIINGVVVNYRDITELKLVQEEAEYLAYHDFLTGLPNRRFFEEKLQKQLETCKENKKRLAVLFVDLDNFKSINDTLGHESGDRLLIKVAHVLKRSVPKNGMISRWGGDEFIIMLPNIKHDEEIYNTATSIKSSLKETISINQYELNITGSIGISSFPESGEDIDSLLRTADLAMYLTKERGKGDFYIFTPDMLEKASKSLRLQHDLYQALSNNEFELFYQPKVNAKSEKICGAEALIRWNHPTLGMLYPDDFIYLAEESGLIVRIGEWVYQEACKQVKKWKEAGKEIFKVSINFSTLQFLQKDLVGRIASFLDESGIEGKWLEVEITESILIQNDQELVDKIEGLKKLGVQIALDDFGKGYSSLDYLRKFNFSTLKLDKDFIKDIHTNRESEDITSFIIALGKRLNINIVAEGVECEEQAQKLKKLECNELQGFLFSKPVSVSEFEKLL</sequence>
<feature type="domain" description="PAS" evidence="1">
    <location>
        <begin position="14"/>
        <end position="84"/>
    </location>
</feature>
<gene>
    <name evidence="4" type="ORF">D8M06_17095</name>
</gene>
<dbReference type="PROSITE" id="PS50887">
    <property type="entry name" value="GGDEF"/>
    <property type="match status" value="1"/>
</dbReference>
<evidence type="ECO:0000259" key="1">
    <source>
        <dbReference type="PROSITE" id="PS50112"/>
    </source>
</evidence>
<dbReference type="InterPro" id="IPR001610">
    <property type="entry name" value="PAC"/>
</dbReference>